<dbReference type="Pfam" id="PF01810">
    <property type="entry name" value="LysE"/>
    <property type="match status" value="1"/>
</dbReference>
<feature type="transmembrane region" description="Helical" evidence="6">
    <location>
        <begin position="6"/>
        <end position="26"/>
    </location>
</feature>
<name>A0A159YZN1_9RHOB</name>
<feature type="transmembrane region" description="Helical" evidence="6">
    <location>
        <begin position="176"/>
        <end position="197"/>
    </location>
</feature>
<dbReference type="EMBL" id="CP012661">
    <property type="protein sequence ID" value="AMY68072.1"/>
    <property type="molecule type" value="Genomic_DNA"/>
</dbReference>
<organism evidence="7 8">
    <name type="scientific">Frigidibacter mobilis</name>
    <dbReference type="NCBI Taxonomy" id="1335048"/>
    <lineage>
        <taxon>Bacteria</taxon>
        <taxon>Pseudomonadati</taxon>
        <taxon>Pseudomonadota</taxon>
        <taxon>Alphaproteobacteria</taxon>
        <taxon>Rhodobacterales</taxon>
        <taxon>Paracoccaceae</taxon>
        <taxon>Frigidibacter</taxon>
    </lineage>
</organism>
<feature type="transmembrane region" description="Helical" evidence="6">
    <location>
        <begin position="101"/>
        <end position="122"/>
    </location>
</feature>
<reference evidence="7 8" key="1">
    <citation type="submission" date="2015-09" db="EMBL/GenBank/DDBJ databases">
        <title>Complete genome sequence of Defluviimonas alba cai42t isolated from an oilfield in Xinjiang.</title>
        <authorList>
            <person name="Geng S."/>
            <person name="Pan X."/>
            <person name="Wu X."/>
        </authorList>
    </citation>
    <scope>NUCLEOTIDE SEQUENCE [LARGE SCALE GENOMIC DNA]</scope>
    <source>
        <strain evidence="8">cai42</strain>
    </source>
</reference>
<proteinExistence type="predicted"/>
<feature type="transmembrane region" description="Helical" evidence="6">
    <location>
        <begin position="33"/>
        <end position="59"/>
    </location>
</feature>
<evidence type="ECO:0000256" key="2">
    <source>
        <dbReference type="ARBA" id="ARBA00022475"/>
    </source>
</evidence>
<keyword evidence="5 6" id="KW-0472">Membrane</keyword>
<dbReference type="PANTHER" id="PTHR30086">
    <property type="entry name" value="ARGININE EXPORTER PROTEIN ARGO"/>
    <property type="match status" value="1"/>
</dbReference>
<evidence type="ECO:0000256" key="5">
    <source>
        <dbReference type="ARBA" id="ARBA00023136"/>
    </source>
</evidence>
<evidence type="ECO:0000256" key="4">
    <source>
        <dbReference type="ARBA" id="ARBA00022989"/>
    </source>
</evidence>
<evidence type="ECO:0000313" key="7">
    <source>
        <dbReference type="EMBL" id="AMY68072.1"/>
    </source>
</evidence>
<keyword evidence="8" id="KW-1185">Reference proteome</keyword>
<dbReference type="Proteomes" id="UP000076128">
    <property type="component" value="Chromosome"/>
</dbReference>
<dbReference type="GO" id="GO:0015171">
    <property type="term" value="F:amino acid transmembrane transporter activity"/>
    <property type="evidence" value="ECO:0007669"/>
    <property type="project" value="TreeGrafter"/>
</dbReference>
<evidence type="ECO:0000313" key="8">
    <source>
        <dbReference type="Proteomes" id="UP000076128"/>
    </source>
</evidence>
<comment type="subcellular location">
    <subcellularLocation>
        <location evidence="1">Cell membrane</location>
        <topology evidence="1">Multi-pass membrane protein</topology>
    </subcellularLocation>
</comment>
<keyword evidence="4 6" id="KW-1133">Transmembrane helix</keyword>
<dbReference type="AlphaFoldDB" id="A0A159YZN1"/>
<evidence type="ECO:0000256" key="3">
    <source>
        <dbReference type="ARBA" id="ARBA00022692"/>
    </source>
</evidence>
<accession>A0A159YZN1</accession>
<dbReference type="PANTHER" id="PTHR30086:SF20">
    <property type="entry name" value="ARGININE EXPORTER PROTEIN ARGO-RELATED"/>
    <property type="match status" value="1"/>
</dbReference>
<dbReference type="KEGG" id="daa:AKL17_0813"/>
<evidence type="ECO:0000256" key="6">
    <source>
        <dbReference type="SAM" id="Phobius"/>
    </source>
</evidence>
<dbReference type="STRING" id="1335048.AKL17_0813"/>
<keyword evidence="2" id="KW-1003">Cell membrane</keyword>
<gene>
    <name evidence="7" type="ORF">AKL17_0813</name>
</gene>
<feature type="transmembrane region" description="Helical" evidence="6">
    <location>
        <begin position="142"/>
        <end position="164"/>
    </location>
</feature>
<protein>
    <submittedName>
        <fullName evidence="7">Amino acid transporter LysE</fullName>
    </submittedName>
</protein>
<dbReference type="GO" id="GO:0005886">
    <property type="term" value="C:plasma membrane"/>
    <property type="evidence" value="ECO:0007669"/>
    <property type="project" value="UniProtKB-SubCell"/>
</dbReference>
<sequence length="198" mass="20363">MLYAGALAILWVTPGPVFVALSARALTGGFRSAWPLAVGVTVGDVVWPLVAIFGLSWIADQQAALMDALRWVAAAIFALMGIGLIAHAARPLTTDGRMTRPGLWAGFSAGVAAILGNPKAILFYMGVLPGFFDLTRVGSTDIAVILALSAAVPLTGNLFTAFAVSRARQLLSSPGALVLTNRIAGALLIVVAAAIALI</sequence>
<keyword evidence="3 6" id="KW-0812">Transmembrane</keyword>
<dbReference type="InterPro" id="IPR001123">
    <property type="entry name" value="LeuE-type"/>
</dbReference>
<feature type="transmembrane region" description="Helical" evidence="6">
    <location>
        <begin position="71"/>
        <end position="89"/>
    </location>
</feature>
<evidence type="ECO:0000256" key="1">
    <source>
        <dbReference type="ARBA" id="ARBA00004651"/>
    </source>
</evidence>